<dbReference type="EMBL" id="ACCJ01000519">
    <property type="protein sequence ID" value="EEG51817.1"/>
    <property type="molecule type" value="Genomic_DNA"/>
</dbReference>
<dbReference type="AlphaFoldDB" id="C0DA26"/>
<organism evidence="1 2">
    <name type="scientific">[Clostridium] asparagiforme DSM 15981</name>
    <dbReference type="NCBI Taxonomy" id="518636"/>
    <lineage>
        <taxon>Bacteria</taxon>
        <taxon>Bacillati</taxon>
        <taxon>Bacillota</taxon>
        <taxon>Clostridia</taxon>
        <taxon>Lachnospirales</taxon>
        <taxon>Lachnospiraceae</taxon>
        <taxon>Enterocloster</taxon>
    </lineage>
</organism>
<accession>C0DA26</accession>
<gene>
    <name evidence="1" type="ORF">CLOSTASPAR_06126</name>
</gene>
<proteinExistence type="predicted"/>
<comment type="caution">
    <text evidence="1">The sequence shown here is derived from an EMBL/GenBank/DDBJ whole genome shotgun (WGS) entry which is preliminary data.</text>
</comment>
<dbReference type="Proteomes" id="UP000004756">
    <property type="component" value="Unassembled WGS sequence"/>
</dbReference>
<keyword evidence="2" id="KW-1185">Reference proteome</keyword>
<evidence type="ECO:0000313" key="1">
    <source>
        <dbReference type="EMBL" id="EEG51817.1"/>
    </source>
</evidence>
<reference evidence="1 2" key="1">
    <citation type="submission" date="2009-02" db="EMBL/GenBank/DDBJ databases">
        <title>Draft genome sequence of Clostridium asparagiforme (DSM 15981).</title>
        <authorList>
            <person name="Sudarsanam P."/>
            <person name="Ley R."/>
            <person name="Guruge J."/>
            <person name="Turnbaugh P.J."/>
            <person name="Mahowald M."/>
            <person name="Liep D."/>
            <person name="Gordon J."/>
        </authorList>
    </citation>
    <scope>NUCLEOTIDE SEQUENCE [LARGE SCALE GENOMIC DNA]</scope>
    <source>
        <strain evidence="1 2">DSM 15981</strain>
    </source>
</reference>
<dbReference type="HOGENOM" id="CLU_3023823_0_0_9"/>
<sequence>MDNKWYEATKWDGTPGGAANITYSDVNALDEAVRTATHSNGNLQWIEVTDYKESK</sequence>
<name>C0DA26_9FIRM</name>
<evidence type="ECO:0000313" key="2">
    <source>
        <dbReference type="Proteomes" id="UP000004756"/>
    </source>
</evidence>
<protein>
    <submittedName>
        <fullName evidence="1">Uncharacterized protein</fullName>
    </submittedName>
</protein>